<dbReference type="KEGG" id="hpk:Hprae_0335"/>
<evidence type="ECO:0000313" key="4">
    <source>
        <dbReference type="Proteomes" id="UP000006866"/>
    </source>
</evidence>
<evidence type="ECO:0000259" key="2">
    <source>
        <dbReference type="Pfam" id="PF13439"/>
    </source>
</evidence>
<organism evidence="3 4">
    <name type="scientific">Halanaerobium praevalens (strain ATCC 33744 / DSM 2228 / GSL)</name>
    <dbReference type="NCBI Taxonomy" id="572479"/>
    <lineage>
        <taxon>Bacteria</taxon>
        <taxon>Bacillati</taxon>
        <taxon>Bacillota</taxon>
        <taxon>Clostridia</taxon>
        <taxon>Halanaerobiales</taxon>
        <taxon>Halanaerobiaceae</taxon>
        <taxon>Halanaerobium</taxon>
    </lineage>
</organism>
<dbReference type="CDD" id="cd03811">
    <property type="entry name" value="GT4_GT28_WabH-like"/>
    <property type="match status" value="1"/>
</dbReference>
<dbReference type="InterPro" id="IPR028098">
    <property type="entry name" value="Glyco_trans_4-like_N"/>
</dbReference>
<dbReference type="eggNOG" id="COG0438">
    <property type="taxonomic scope" value="Bacteria"/>
</dbReference>
<reference evidence="3 4" key="2">
    <citation type="journal article" date="2011" name="Stand. Genomic Sci.">
        <title>Complete genome sequence of the extremely halophilic Halanaerobium praevalens type strain (GSL).</title>
        <authorList>
            <person name="Ivanova N."/>
            <person name="Sikorski J."/>
            <person name="Chertkov O."/>
            <person name="Nolan M."/>
            <person name="Lucas S."/>
            <person name="Hammon N."/>
            <person name="Deshpande S."/>
            <person name="Cheng J.F."/>
            <person name="Tapia R."/>
            <person name="Han C."/>
            <person name="Goodwin L."/>
            <person name="Pitluck S."/>
            <person name="Huntemann M."/>
            <person name="Liolios K."/>
            <person name="Pagani I."/>
            <person name="Mavromatis K."/>
            <person name="Ovchinikova G."/>
            <person name="Pati A."/>
            <person name="Chen A."/>
            <person name="Palaniappan K."/>
            <person name="Land M."/>
            <person name="Hauser L."/>
            <person name="Brambilla E.M."/>
            <person name="Kannan K.P."/>
            <person name="Rohde M."/>
            <person name="Tindall B.J."/>
            <person name="Goker M."/>
            <person name="Detter J.C."/>
            <person name="Woyke T."/>
            <person name="Bristow J."/>
            <person name="Eisen J.A."/>
            <person name="Markowitz V."/>
            <person name="Hugenholtz P."/>
            <person name="Kyrpides N.C."/>
            <person name="Klenk H.P."/>
            <person name="Lapidus A."/>
        </authorList>
    </citation>
    <scope>NUCLEOTIDE SEQUENCE [LARGE SCALE GENOMIC DNA]</scope>
    <source>
        <strain evidence="4">ATCC 33744 / DSM 2228 / GSL</strain>
    </source>
</reference>
<sequence>MQRKIKLVIIIATLSNGGAERIAALLSENLPDNFEVSFLLYKDEVFYSYSGNKYILKVNTDNKIIKQILNLRAINKYIDEIKPDLTLSFLTNPNILNLLSISHTKIISVRGVRSKSLKGLGGFIYKNLIKLFYNKADSIVALSKGVKEDLIDNFKIHSNNINIIYNFCDIERITNEKNIKLDIKNHKIFEKPSIITAGRLEFPKGHFNLLRAFKNVKNSIHDAQLIILGKGKLKKDLVKLAKELNIFNSVHFLGFVENPFKYFSKADIFVLPSIMEGFGNVIIEAMACSLPIISTDCIGPKEIITNSANIKVEDEILYAEHGVLTPVFKNNKYRNNNSLTKEEVLFSSAIINLLNNSSLKNRYKLESQKRVKDFSKDKIVKNWIKVLNDFNLS</sequence>
<dbReference type="RefSeq" id="WP_014552524.1">
    <property type="nucleotide sequence ID" value="NC_017455.1"/>
</dbReference>
<dbReference type="InterPro" id="IPR001296">
    <property type="entry name" value="Glyco_trans_1"/>
</dbReference>
<reference evidence="4" key="1">
    <citation type="submission" date="2010-10" db="EMBL/GenBank/DDBJ databases">
        <title>The complete genome of Halanaerobium praevalens DSM 2228.</title>
        <authorList>
            <consortium name="US DOE Joint Genome Institute (JGI-PGF)"/>
            <person name="Lucas S."/>
            <person name="Copeland A."/>
            <person name="Lapidus A."/>
            <person name="Glavina del Rio T."/>
            <person name="Dalin E."/>
            <person name="Tice H."/>
            <person name="Bruce D."/>
            <person name="Goodwin L."/>
            <person name="Pitluck S."/>
            <person name="Kyrpides N."/>
            <person name="Mavromatis K."/>
            <person name="Ivanova N."/>
            <person name="Ovchinnikova G."/>
            <person name="Chertkov O."/>
            <person name="Detter J.C."/>
            <person name="Han C."/>
            <person name="Larimer F."/>
            <person name="Land M."/>
            <person name="Hauser L."/>
            <person name="Markowitz V."/>
            <person name="Cheng J.-F."/>
            <person name="Hugenholtz P."/>
            <person name="Woyke T."/>
            <person name="Wu D."/>
            <person name="Tindall B."/>
            <person name="Pomrenke H.G."/>
            <person name="Brambilla E."/>
            <person name="Klenk H.-P."/>
            <person name="Eisen J.A."/>
        </authorList>
    </citation>
    <scope>NUCLEOTIDE SEQUENCE [LARGE SCALE GENOMIC DNA]</scope>
    <source>
        <strain evidence="4">ATCC 33744 / DSM 2228 / GSL</strain>
    </source>
</reference>
<dbReference type="Proteomes" id="UP000006866">
    <property type="component" value="Chromosome"/>
</dbReference>
<dbReference type="Pfam" id="PF00534">
    <property type="entry name" value="Glycos_transf_1"/>
    <property type="match status" value="1"/>
</dbReference>
<dbReference type="Gene3D" id="3.40.50.2000">
    <property type="entry name" value="Glycogen Phosphorylase B"/>
    <property type="match status" value="2"/>
</dbReference>
<dbReference type="EMBL" id="CP002175">
    <property type="protein sequence ID" value="ADO76491.1"/>
    <property type="molecule type" value="Genomic_DNA"/>
</dbReference>
<dbReference type="PANTHER" id="PTHR12526">
    <property type="entry name" value="GLYCOSYLTRANSFERASE"/>
    <property type="match status" value="1"/>
</dbReference>
<dbReference type="HOGENOM" id="CLU_009583_0_0_9"/>
<name>E3DNF3_HALPG</name>
<dbReference type="Pfam" id="PF13439">
    <property type="entry name" value="Glyco_transf_4"/>
    <property type="match status" value="1"/>
</dbReference>
<accession>E3DNF3</accession>
<dbReference type="SUPFAM" id="SSF53756">
    <property type="entry name" value="UDP-Glycosyltransferase/glycogen phosphorylase"/>
    <property type="match status" value="1"/>
</dbReference>
<dbReference type="CAZy" id="GT4">
    <property type="family name" value="Glycosyltransferase Family 4"/>
</dbReference>
<keyword evidence="4" id="KW-1185">Reference proteome</keyword>
<feature type="domain" description="Glycosyltransferase subfamily 4-like N-terminal" evidence="2">
    <location>
        <begin position="17"/>
        <end position="172"/>
    </location>
</feature>
<keyword evidence="3" id="KW-0808">Transferase</keyword>
<dbReference type="PANTHER" id="PTHR12526:SF630">
    <property type="entry name" value="GLYCOSYLTRANSFERASE"/>
    <property type="match status" value="1"/>
</dbReference>
<dbReference type="AlphaFoldDB" id="E3DNF3"/>
<gene>
    <name evidence="3" type="ordered locus">Hprae_0335</name>
</gene>
<dbReference type="STRING" id="572479.Hprae_0335"/>
<proteinExistence type="predicted"/>
<feature type="domain" description="Glycosyl transferase family 1" evidence="1">
    <location>
        <begin position="184"/>
        <end position="308"/>
    </location>
</feature>
<evidence type="ECO:0000259" key="1">
    <source>
        <dbReference type="Pfam" id="PF00534"/>
    </source>
</evidence>
<dbReference type="PATRIC" id="fig|572479.3.peg.340"/>
<protein>
    <submittedName>
        <fullName evidence="3">Glycosyl transferase group 1</fullName>
    </submittedName>
</protein>
<evidence type="ECO:0000313" key="3">
    <source>
        <dbReference type="EMBL" id="ADO76491.1"/>
    </source>
</evidence>
<dbReference type="GO" id="GO:0016757">
    <property type="term" value="F:glycosyltransferase activity"/>
    <property type="evidence" value="ECO:0007669"/>
    <property type="project" value="InterPro"/>
</dbReference>